<proteinExistence type="predicted"/>
<accession>A0A7N0TLD9</accession>
<evidence type="ECO:0000256" key="5">
    <source>
        <dbReference type="ARBA" id="ARBA00023242"/>
    </source>
</evidence>
<dbReference type="Gramene" id="Kaladp0039s0456.1.v1.1">
    <property type="protein sequence ID" value="Kaladp0039s0456.1.v1.1"/>
    <property type="gene ID" value="Kaladp0039s0456.v1.1"/>
</dbReference>
<evidence type="ECO:0000313" key="10">
    <source>
        <dbReference type="Proteomes" id="UP000594263"/>
    </source>
</evidence>
<keyword evidence="3" id="KW-0238">DNA-binding</keyword>
<dbReference type="FunFam" id="1.20.5.170:FF:000009">
    <property type="entry name" value="probable transcription factor PosF21"/>
    <property type="match status" value="1"/>
</dbReference>
<feature type="region of interest" description="Disordered" evidence="7">
    <location>
        <begin position="324"/>
        <end position="382"/>
    </location>
</feature>
<evidence type="ECO:0000256" key="7">
    <source>
        <dbReference type="SAM" id="MobiDB-lite"/>
    </source>
</evidence>
<comment type="subcellular location">
    <subcellularLocation>
        <location evidence="1">Nucleus</location>
    </subcellularLocation>
</comment>
<dbReference type="InterPro" id="IPR004827">
    <property type="entry name" value="bZIP"/>
</dbReference>
<dbReference type="AlphaFoldDB" id="A0A7N0TLD9"/>
<evidence type="ECO:0000256" key="6">
    <source>
        <dbReference type="SAM" id="Coils"/>
    </source>
</evidence>
<keyword evidence="2" id="KW-0805">Transcription regulation</keyword>
<feature type="region of interest" description="Disordered" evidence="7">
    <location>
        <begin position="88"/>
        <end position="129"/>
    </location>
</feature>
<name>A0A7N0TLD9_KALFE</name>
<sequence>MTSTSLGAKEELGIRHFSQDISQMPEYPPKKSAHRRVHSEIIMLPDDLFFDNDLGIVPGIDGPSFSDDTDEALVSMYRDMDKIHASSATSCQVGGSSQEVAGPDLAPLSAPGESTPQASGGGFAGLTDKPRIRHHHSQSMDGLTSIKQELLMSASEESSSASDSKKAMSAVKLAELALVDPKRAKRIWANRQSAARSKERKMRYIAELERKIQTLQTEATSLTAQLNLLQRDTNGLMAENNELKVHLQRMEQQVLMQDALNEALKEEIQHMKLLTGQAMLNGGPVMNYPYGATQYYPNNQGMHTLMAAQQFQHIQIHAHKQQQQFQQLQHHPPRDQQQHQPLQELHWQPDAIVTGSIPSPPQKESDTDIYPPTDKDSTLPSS</sequence>
<dbReference type="PROSITE" id="PS50217">
    <property type="entry name" value="BZIP"/>
    <property type="match status" value="1"/>
</dbReference>
<dbReference type="SMART" id="SM00338">
    <property type="entry name" value="BRLZ"/>
    <property type="match status" value="1"/>
</dbReference>
<dbReference type="PANTHER" id="PTHR13690">
    <property type="entry name" value="TRANSCRIPTION FACTOR POSF21-RELATED"/>
    <property type="match status" value="1"/>
</dbReference>
<feature type="domain" description="BZIP" evidence="8">
    <location>
        <begin position="180"/>
        <end position="243"/>
    </location>
</feature>
<protein>
    <recommendedName>
        <fullName evidence="8">BZIP domain-containing protein</fullName>
    </recommendedName>
</protein>
<keyword evidence="4" id="KW-0804">Transcription</keyword>
<dbReference type="EnsemblPlants" id="Kaladp0039s0456.1.v1.1">
    <property type="protein sequence ID" value="Kaladp0039s0456.1.v1.1"/>
    <property type="gene ID" value="Kaladp0039s0456.v1.1"/>
</dbReference>
<dbReference type="InterPro" id="IPR046347">
    <property type="entry name" value="bZIP_sf"/>
</dbReference>
<dbReference type="Gene3D" id="1.20.5.170">
    <property type="match status" value="1"/>
</dbReference>
<evidence type="ECO:0000313" key="9">
    <source>
        <dbReference type="EnsemblPlants" id="Kaladp0039s0456.1.v1.1"/>
    </source>
</evidence>
<feature type="compositionally biased region" description="Basic and acidic residues" evidence="7">
    <location>
        <begin position="373"/>
        <end position="382"/>
    </location>
</feature>
<evidence type="ECO:0000256" key="2">
    <source>
        <dbReference type="ARBA" id="ARBA00023015"/>
    </source>
</evidence>
<dbReference type="PANTHER" id="PTHR13690:SF124">
    <property type="entry name" value="TRANSCRIPTION FACTOR RF2A"/>
    <property type="match status" value="1"/>
</dbReference>
<keyword evidence="5" id="KW-0539">Nucleus</keyword>
<reference evidence="9" key="1">
    <citation type="submission" date="2021-01" db="UniProtKB">
        <authorList>
            <consortium name="EnsemblPlants"/>
        </authorList>
    </citation>
    <scope>IDENTIFICATION</scope>
</reference>
<feature type="coiled-coil region" evidence="6">
    <location>
        <begin position="198"/>
        <end position="267"/>
    </location>
</feature>
<evidence type="ECO:0000256" key="4">
    <source>
        <dbReference type="ARBA" id="ARBA00023163"/>
    </source>
</evidence>
<dbReference type="GO" id="GO:0003700">
    <property type="term" value="F:DNA-binding transcription factor activity"/>
    <property type="evidence" value="ECO:0007669"/>
    <property type="project" value="InterPro"/>
</dbReference>
<dbReference type="GO" id="GO:0003677">
    <property type="term" value="F:DNA binding"/>
    <property type="evidence" value="ECO:0007669"/>
    <property type="project" value="UniProtKB-KW"/>
</dbReference>
<keyword evidence="10" id="KW-1185">Reference proteome</keyword>
<dbReference type="Proteomes" id="UP000594263">
    <property type="component" value="Unplaced"/>
</dbReference>
<feature type="compositionally biased region" description="Low complexity" evidence="7">
    <location>
        <begin position="338"/>
        <end position="349"/>
    </location>
</feature>
<organism evidence="9 10">
    <name type="scientific">Kalanchoe fedtschenkoi</name>
    <name type="common">Lavender scallops</name>
    <name type="synonym">South American air plant</name>
    <dbReference type="NCBI Taxonomy" id="63787"/>
    <lineage>
        <taxon>Eukaryota</taxon>
        <taxon>Viridiplantae</taxon>
        <taxon>Streptophyta</taxon>
        <taxon>Embryophyta</taxon>
        <taxon>Tracheophyta</taxon>
        <taxon>Spermatophyta</taxon>
        <taxon>Magnoliopsida</taxon>
        <taxon>eudicotyledons</taxon>
        <taxon>Gunneridae</taxon>
        <taxon>Pentapetalae</taxon>
        <taxon>Saxifragales</taxon>
        <taxon>Crassulaceae</taxon>
        <taxon>Kalanchoe</taxon>
    </lineage>
</organism>
<dbReference type="GO" id="GO:0005634">
    <property type="term" value="C:nucleus"/>
    <property type="evidence" value="ECO:0007669"/>
    <property type="project" value="UniProtKB-SubCell"/>
</dbReference>
<dbReference type="InterPro" id="IPR044759">
    <property type="entry name" value="bZIP_RF2"/>
</dbReference>
<dbReference type="Pfam" id="PF00170">
    <property type="entry name" value="bZIP_1"/>
    <property type="match status" value="1"/>
</dbReference>
<dbReference type="OMA" id="FSHDIRK"/>
<dbReference type="SUPFAM" id="SSF57959">
    <property type="entry name" value="Leucine zipper domain"/>
    <property type="match status" value="1"/>
</dbReference>
<dbReference type="CDD" id="cd14703">
    <property type="entry name" value="bZIP_plant_RF2"/>
    <property type="match status" value="1"/>
</dbReference>
<keyword evidence="6" id="KW-0175">Coiled coil</keyword>
<feature type="compositionally biased region" description="Polar residues" evidence="7">
    <location>
        <begin position="88"/>
        <end position="99"/>
    </location>
</feature>
<evidence type="ECO:0000259" key="8">
    <source>
        <dbReference type="PROSITE" id="PS50217"/>
    </source>
</evidence>
<evidence type="ECO:0000256" key="3">
    <source>
        <dbReference type="ARBA" id="ARBA00023125"/>
    </source>
</evidence>
<evidence type="ECO:0000256" key="1">
    <source>
        <dbReference type="ARBA" id="ARBA00004123"/>
    </source>
</evidence>